<keyword evidence="2" id="KW-1185">Reference proteome</keyword>
<evidence type="ECO:0000313" key="2">
    <source>
        <dbReference type="Proteomes" id="UP000606274"/>
    </source>
</evidence>
<sequence>MRGNLRSHSKWLERKSAVVYALRSVTLRTWRMLTLGVEYSSWAHTTELSDRQRKRRVEVADVLHTATLPEPAQICEDVQSLAKSSSYDTIIDLERPDNVKGTDIISAHEMCQDNITLWWGRMPRFGDDASGRYGAAPGAGRGAARPAGAPGAQRVYKQSMAQRARTMALYNPKQTKQNCFTVNRSLFIFSEDNVIRKYAKRITEWPYPLCPSLVLKKFA</sequence>
<proteinExistence type="predicted"/>
<dbReference type="EMBL" id="JABFDY010000015">
    <property type="protein sequence ID" value="KAF7696757.1"/>
    <property type="molecule type" value="Genomic_DNA"/>
</dbReference>
<evidence type="ECO:0000313" key="1">
    <source>
        <dbReference type="EMBL" id="KAF7696757.1"/>
    </source>
</evidence>
<accession>A0A8T0ATT3</accession>
<name>A0A8T0ATT3_SILME</name>
<dbReference type="AlphaFoldDB" id="A0A8T0ATT3"/>
<gene>
    <name evidence="1" type="ORF">HF521_005175</name>
</gene>
<protein>
    <submittedName>
        <fullName evidence="1">Uncharacterized protein</fullName>
    </submittedName>
</protein>
<dbReference type="Proteomes" id="UP000606274">
    <property type="component" value="Unassembled WGS sequence"/>
</dbReference>
<reference evidence="1" key="1">
    <citation type="submission" date="2020-08" db="EMBL/GenBank/DDBJ databases">
        <title>Chromosome-level assembly of Southern catfish (Silurus meridionalis) provides insights into visual adaptation to the nocturnal and benthic lifestyles.</title>
        <authorList>
            <person name="Zhang Y."/>
            <person name="Wang D."/>
            <person name="Peng Z."/>
        </authorList>
    </citation>
    <scope>NUCLEOTIDE SEQUENCE</scope>
    <source>
        <strain evidence="1">SWU-2019-XX</strain>
        <tissue evidence="1">Muscle</tissue>
    </source>
</reference>
<comment type="caution">
    <text evidence="1">The sequence shown here is derived from an EMBL/GenBank/DDBJ whole genome shotgun (WGS) entry which is preliminary data.</text>
</comment>
<organism evidence="1 2">
    <name type="scientific">Silurus meridionalis</name>
    <name type="common">Southern catfish</name>
    <name type="synonym">Silurus soldatovi meridionalis</name>
    <dbReference type="NCBI Taxonomy" id="175797"/>
    <lineage>
        <taxon>Eukaryota</taxon>
        <taxon>Metazoa</taxon>
        <taxon>Chordata</taxon>
        <taxon>Craniata</taxon>
        <taxon>Vertebrata</taxon>
        <taxon>Euteleostomi</taxon>
        <taxon>Actinopterygii</taxon>
        <taxon>Neopterygii</taxon>
        <taxon>Teleostei</taxon>
        <taxon>Ostariophysi</taxon>
        <taxon>Siluriformes</taxon>
        <taxon>Siluridae</taxon>
        <taxon>Silurus</taxon>
    </lineage>
</organism>